<feature type="coiled-coil region" evidence="1">
    <location>
        <begin position="1264"/>
        <end position="1295"/>
    </location>
</feature>
<dbReference type="OrthoDB" id="9812260at2"/>
<dbReference type="InterPro" id="IPR029787">
    <property type="entry name" value="Nucleotide_cyclase"/>
</dbReference>
<evidence type="ECO:0000259" key="5">
    <source>
        <dbReference type="PROSITE" id="PS50887"/>
    </source>
</evidence>
<gene>
    <name evidence="6" type="ORF">A2T98_13195</name>
</gene>
<dbReference type="Pfam" id="PF00989">
    <property type="entry name" value="PAS"/>
    <property type="match status" value="2"/>
</dbReference>
<dbReference type="Pfam" id="PF08447">
    <property type="entry name" value="PAS_3"/>
    <property type="match status" value="1"/>
</dbReference>
<dbReference type="Pfam" id="PF01590">
    <property type="entry name" value="GAF"/>
    <property type="match status" value="1"/>
</dbReference>
<comment type="caution">
    <text evidence="6">The sequence shown here is derived from an EMBL/GenBank/DDBJ whole genome shotgun (WGS) entry which is preliminary data.</text>
</comment>
<evidence type="ECO:0000259" key="2">
    <source>
        <dbReference type="PROSITE" id="PS50046"/>
    </source>
</evidence>
<dbReference type="GO" id="GO:0006355">
    <property type="term" value="P:regulation of DNA-templated transcription"/>
    <property type="evidence" value="ECO:0007669"/>
    <property type="project" value="InterPro"/>
</dbReference>
<dbReference type="CDD" id="cd00130">
    <property type="entry name" value="PAS"/>
    <property type="match status" value="7"/>
</dbReference>
<dbReference type="PANTHER" id="PTHR44757">
    <property type="entry name" value="DIGUANYLATE CYCLASE DGCP"/>
    <property type="match status" value="1"/>
</dbReference>
<feature type="domain" description="PAC" evidence="4">
    <location>
        <begin position="310"/>
        <end position="362"/>
    </location>
</feature>
<dbReference type="InterPro" id="IPR052155">
    <property type="entry name" value="Biofilm_reg_signaling"/>
</dbReference>
<evidence type="ECO:0000256" key="1">
    <source>
        <dbReference type="SAM" id="Coils"/>
    </source>
</evidence>
<dbReference type="PROSITE" id="PS50113">
    <property type="entry name" value="PAC"/>
    <property type="match status" value="6"/>
</dbReference>
<dbReference type="Gene3D" id="3.30.450.40">
    <property type="match status" value="2"/>
</dbReference>
<dbReference type="Pfam" id="PF00990">
    <property type="entry name" value="GGDEF"/>
    <property type="match status" value="1"/>
</dbReference>
<feature type="domain" description="PAC" evidence="4">
    <location>
        <begin position="846"/>
        <end position="899"/>
    </location>
</feature>
<dbReference type="InterPro" id="IPR013655">
    <property type="entry name" value="PAS_fold_3"/>
</dbReference>
<dbReference type="PROSITE" id="PS50887">
    <property type="entry name" value="GGDEF"/>
    <property type="match status" value="1"/>
</dbReference>
<feature type="coiled-coil region" evidence="1">
    <location>
        <begin position="475"/>
        <end position="504"/>
    </location>
</feature>
<protein>
    <submittedName>
        <fullName evidence="6">PleD-like protein</fullName>
    </submittedName>
</protein>
<sequence>MTGEKDYLNLNIHDPNGRVLSVDLNWDNLGAKIALKIRQSLDLATILQTTADEVHQLVKCDRVLLYQFDPDGSGQVVVEAISDPQWSLLDRVVHDECFESSWLEPYQEKQIRAIADVATANLTPCHAEFLAGFQVKANLVVPVLCTFGLWGLLIVHNCTGPRPWLAEEMDGLQQIAVHVGIAIYQADLVVQLQAAKADLQAQVASRTQELEQANQELLAKVEECNEVATALHQREIFSHQVLDSLLTFVGVLTLDGVLIEANQAPLDVAGLTREDVIGKFFADAYWWSYSTDAQAQIREAIAQASQGKSVGFDIPVQVQGGDRIMIDFSLKPLRDATGQITHLIPSGVDITQRKQAEIALRQSRDEQFKLAAIVESSQDAIISKTLNGKITSWNQAAEQLLGYTAFEAIGQQITMLIPVERQSEAALILQRIHRGERVDSYETQRQHKDGSLVDVALTISPIRDENGVVIGASKIARDIRDRKRLEAERNQAELQQRQSNAQLEDFFDNASDLIQSVSLQDGRFLYVNRAWLTTLGYQRDELAALTIFNLIAPDCLRDCQGIFQELQSGAVDYVERWEIAFVSKTGQKILLEGSINVRYQAGIPIATRAILRDVTAQRRVEKTLQEQATILRIFYESSPLILGVVELSDNDILHTHHNPANLQFFGVSPAALDHKWASEIGVPSEHIQRWLFHYHQSQEMQQPVQFEYEHKTEVRTYYLSAVVQFIGIANSGRSQFSYTVQDISERKQLEIEHQRVEAMERQAEQVSHELKFLENILDIVLAGYWDWNIRDNQAYFSPGFKRMFGYDDHELPNLPDTWQKLIFPEDLTRALVGVEEHIQSRGEIPYYNEVRYRHKDGSTVWVMCSGQVIEWDYRRYPIRMIGCHIDITDRKQAENNIRHINLVLENVVEGIARLDVTGRYISVNPAYAAICGYEPDQLIGQIWTLTVYAEDLQALESAYETMLQTGKVDVEARGVRQDGSLFYKQVIMITNHDEQGAFIGHYCFLKDISDRKYSEQQLAASEARYRNIIETTMEGVWMLDAEGKTTFVNQRMADMMGYTAAQMAGTTLMDLIALADRPQAQIYLEKREQGIQEQHPFKFQRQDGTPLWAIVSATPMLDDQSNFMGITGLLTDITELVTVQEALKSSQIQLTSVLNSSLDGIMAFRAVRDDQGIIIDFEWLLSNPAACQMVGRSSEQLIGKRLLVEMPGNRKEGLFDEYVNVVESEKPYKREFYYNHDGIESWFENIAVKLEDGFAVTFRDITAIRQSEQAIQQVNQQLQERVADLDQRHAEMLILSEISDFLQASLTVAEACNALCSLLQPLFPDCSGAVFITNSSRNRVEMVSSWGDSLQSAPDFHPQDCWALRRGRLHTCNHHQSGLRCQHIPADEAIATTLCIPMIAQGETLGLFYLSTNNSTALPDAKLQIARTVAEQVALAIANLNLRETLQYQSIRDPLTGLYNRRYLEEVLTQEIARGQRRQHPISVVMIDVDYFKRFNDTYGHDVGDYVLQTIGAMLKETVRGSDIACRYGGEEMTLILPESSLEETKMRAEEIREAIAQLTLAYNGQHLGNLTISLGIAGFPKHGTTGIALIQAADAALYRAKAAGRNQVVVAP</sequence>
<name>A0A166J8K8_NODSP</name>
<feature type="coiled-coil region" evidence="1">
    <location>
        <begin position="746"/>
        <end position="776"/>
    </location>
</feature>
<dbReference type="Pfam" id="PF13426">
    <property type="entry name" value="PAS_9"/>
    <property type="match status" value="2"/>
</dbReference>
<feature type="domain" description="PAS" evidence="3">
    <location>
        <begin position="896"/>
        <end position="966"/>
    </location>
</feature>
<dbReference type="NCBIfam" id="TIGR00254">
    <property type="entry name" value="GGDEF"/>
    <property type="match status" value="1"/>
</dbReference>
<organism evidence="6 7">
    <name type="scientific">Nodularia spumigena CENA596</name>
    <dbReference type="NCBI Taxonomy" id="1819295"/>
    <lineage>
        <taxon>Bacteria</taxon>
        <taxon>Bacillati</taxon>
        <taxon>Cyanobacteriota</taxon>
        <taxon>Cyanophyceae</taxon>
        <taxon>Nostocales</taxon>
        <taxon>Nodulariaceae</taxon>
        <taxon>Nodularia</taxon>
    </lineage>
</organism>
<evidence type="ECO:0000313" key="7">
    <source>
        <dbReference type="Proteomes" id="UP000076555"/>
    </source>
</evidence>
<dbReference type="EMBL" id="LWAJ01000177">
    <property type="protein sequence ID" value="KZL49368.1"/>
    <property type="molecule type" value="Genomic_DNA"/>
</dbReference>
<feature type="domain" description="PAS" evidence="3">
    <location>
        <begin position="1021"/>
        <end position="1072"/>
    </location>
</feature>
<dbReference type="Pfam" id="PF13185">
    <property type="entry name" value="GAF_2"/>
    <property type="match status" value="1"/>
</dbReference>
<feature type="domain" description="GGDEF" evidence="5">
    <location>
        <begin position="1480"/>
        <end position="1613"/>
    </location>
</feature>
<dbReference type="CDD" id="cd01949">
    <property type="entry name" value="GGDEF"/>
    <property type="match status" value="1"/>
</dbReference>
<accession>A0A166J8K8</accession>
<dbReference type="PANTHER" id="PTHR44757:SF2">
    <property type="entry name" value="BIOFILM ARCHITECTURE MAINTENANCE PROTEIN MBAA"/>
    <property type="match status" value="1"/>
</dbReference>
<dbReference type="RefSeq" id="WP_063873165.1">
    <property type="nucleotide sequence ID" value="NZ_CAWMRI010000177.1"/>
</dbReference>
<dbReference type="InterPro" id="IPR029016">
    <property type="entry name" value="GAF-like_dom_sf"/>
</dbReference>
<evidence type="ECO:0000259" key="4">
    <source>
        <dbReference type="PROSITE" id="PS50113"/>
    </source>
</evidence>
<dbReference type="PROSITE" id="PS50112">
    <property type="entry name" value="PAS"/>
    <property type="match status" value="5"/>
</dbReference>
<feature type="coiled-coil region" evidence="1">
    <location>
        <begin position="189"/>
        <end position="227"/>
    </location>
</feature>
<dbReference type="SUPFAM" id="SSF55073">
    <property type="entry name" value="Nucleotide cyclase"/>
    <property type="match status" value="1"/>
</dbReference>
<dbReference type="FunFam" id="3.30.450.20:FF:000155">
    <property type="entry name" value="Sensor histidine kinase TodS"/>
    <property type="match status" value="1"/>
</dbReference>
<feature type="domain" description="Phytochrome chromophore attachment site" evidence="2">
    <location>
        <begin position="42"/>
        <end position="178"/>
    </location>
</feature>
<feature type="domain" description="PAS" evidence="3">
    <location>
        <begin position="499"/>
        <end position="554"/>
    </location>
</feature>
<dbReference type="InterPro" id="IPR016132">
    <property type="entry name" value="Phyto_chromo_attachment"/>
</dbReference>
<dbReference type="InterPro" id="IPR000700">
    <property type="entry name" value="PAS-assoc_C"/>
</dbReference>
<feature type="domain" description="PAC" evidence="4">
    <location>
        <begin position="439"/>
        <end position="491"/>
    </location>
</feature>
<dbReference type="InterPro" id="IPR035965">
    <property type="entry name" value="PAS-like_dom_sf"/>
</dbReference>
<dbReference type="InterPro" id="IPR001610">
    <property type="entry name" value="PAC"/>
</dbReference>
<feature type="domain" description="PAC" evidence="4">
    <location>
        <begin position="968"/>
        <end position="1020"/>
    </location>
</feature>
<dbReference type="InterPro" id="IPR013656">
    <property type="entry name" value="PAS_4"/>
</dbReference>
<dbReference type="Proteomes" id="UP000076555">
    <property type="component" value="Unassembled WGS sequence"/>
</dbReference>
<dbReference type="SMART" id="SM00267">
    <property type="entry name" value="GGDEF"/>
    <property type="match status" value="1"/>
</dbReference>
<dbReference type="SMART" id="SM00091">
    <property type="entry name" value="PAS"/>
    <property type="match status" value="8"/>
</dbReference>
<dbReference type="InterPro" id="IPR013767">
    <property type="entry name" value="PAS_fold"/>
</dbReference>
<reference evidence="6 7" key="1">
    <citation type="submission" date="2016-04" db="EMBL/GenBank/DDBJ databases">
        <title>Draft Genome Assembly of the Bloom-forming Cyanobacterium Nodularia spumigena Strain CENA596 in Shrimp Production Ponds.</title>
        <authorList>
            <person name="Popin R.V."/>
            <person name="Rigonato J."/>
            <person name="Abreu V.A."/>
            <person name="Andreote A.P."/>
            <person name="Silveira S.B."/>
            <person name="Odebrecht C."/>
            <person name="Fiore M.F."/>
        </authorList>
    </citation>
    <scope>NUCLEOTIDE SEQUENCE [LARGE SCALE GENOMIC DNA]</scope>
    <source>
        <strain evidence="6 7">CENA596</strain>
    </source>
</reference>
<dbReference type="FunFam" id="3.30.70.270:FF:000001">
    <property type="entry name" value="Diguanylate cyclase domain protein"/>
    <property type="match status" value="1"/>
</dbReference>
<dbReference type="InterPro" id="IPR003018">
    <property type="entry name" value="GAF"/>
</dbReference>
<feature type="domain" description="PAS" evidence="3">
    <location>
        <begin position="234"/>
        <end position="308"/>
    </location>
</feature>
<dbReference type="Gene3D" id="3.30.450.20">
    <property type="entry name" value="PAS domain"/>
    <property type="match status" value="8"/>
</dbReference>
<feature type="domain" description="PAS" evidence="3">
    <location>
        <begin position="366"/>
        <end position="436"/>
    </location>
</feature>
<dbReference type="InterPro" id="IPR000014">
    <property type="entry name" value="PAS"/>
</dbReference>
<feature type="domain" description="PAC" evidence="4">
    <location>
        <begin position="575"/>
        <end position="626"/>
    </location>
</feature>
<dbReference type="PROSITE" id="PS50046">
    <property type="entry name" value="PHYTOCHROME_2"/>
    <property type="match status" value="1"/>
</dbReference>
<evidence type="ECO:0000259" key="3">
    <source>
        <dbReference type="PROSITE" id="PS50112"/>
    </source>
</evidence>
<dbReference type="Gene3D" id="3.30.70.270">
    <property type="match status" value="1"/>
</dbReference>
<dbReference type="InterPro" id="IPR043128">
    <property type="entry name" value="Rev_trsase/Diguanyl_cyclase"/>
</dbReference>
<dbReference type="NCBIfam" id="TIGR00229">
    <property type="entry name" value="sensory_box"/>
    <property type="match status" value="8"/>
</dbReference>
<proteinExistence type="predicted"/>
<dbReference type="SMART" id="SM00065">
    <property type="entry name" value="GAF"/>
    <property type="match status" value="2"/>
</dbReference>
<evidence type="ECO:0000313" key="6">
    <source>
        <dbReference type="EMBL" id="KZL49368.1"/>
    </source>
</evidence>
<dbReference type="SUPFAM" id="SSF55781">
    <property type="entry name" value="GAF domain-like"/>
    <property type="match status" value="2"/>
</dbReference>
<dbReference type="SUPFAM" id="SSF55785">
    <property type="entry name" value="PYP-like sensor domain (PAS domain)"/>
    <property type="match status" value="8"/>
</dbReference>
<dbReference type="InterPro" id="IPR000160">
    <property type="entry name" value="GGDEF_dom"/>
</dbReference>
<dbReference type="SMART" id="SM00086">
    <property type="entry name" value="PAC"/>
    <property type="match status" value="7"/>
</dbReference>
<keyword evidence="1" id="KW-0175">Coiled coil</keyword>
<feature type="domain" description="PAC" evidence="4">
    <location>
        <begin position="1093"/>
        <end position="1145"/>
    </location>
</feature>
<dbReference type="Pfam" id="PF08448">
    <property type="entry name" value="PAS_4"/>
    <property type="match status" value="2"/>
</dbReference>